<dbReference type="InterPro" id="IPR013083">
    <property type="entry name" value="Znf_RING/FYVE/PHD"/>
</dbReference>
<reference evidence="2 3" key="1">
    <citation type="submission" date="2018-05" db="EMBL/GenBank/DDBJ databases">
        <authorList>
            <person name="Thind KAUR A."/>
        </authorList>
    </citation>
    <scope>NUCLEOTIDE SEQUENCE [LARGE SCALE GENOMIC DNA]</scope>
</reference>
<accession>A0A7H4LD97</accession>
<dbReference type="SUPFAM" id="SSF49599">
    <property type="entry name" value="TRAF domain-like"/>
    <property type="match status" value="1"/>
</dbReference>
<keyword evidence="1" id="KW-1133">Transmembrane helix</keyword>
<dbReference type="Gene3D" id="3.30.40.10">
    <property type="entry name" value="Zinc/RING finger domain, C3HC4 (zinc finger)"/>
    <property type="match status" value="2"/>
</dbReference>
<sequence length="219" mass="25059">MAAAAHTAYTDSAWMHVLCLWITDHTSLRIFFSNREIPSPNIALHSAHCARNLHLKCEHCGDMVPRKHMDQHYDDNHAPVNCPRCEQTVEHELWDLHKRLQCPQRMLACQYCKFELPAADIFEHQDVCGNRTKYCQPCNKDIRLREWIGHELLLHSKTNAAAESSRSMLEKEEGGCHKQVRPAFGLNHKQLFLTIAITGLAVLIGSILFQRRIGSSEAL</sequence>
<keyword evidence="1" id="KW-0812">Transmembrane</keyword>
<proteinExistence type="predicted"/>
<gene>
    <name evidence="2" type="ORF">CAMPLR22A2D_LOCUS1184</name>
</gene>
<dbReference type="InterPro" id="IPR051986">
    <property type="entry name" value="Innate_Immune_Apopt_Reg"/>
</dbReference>
<organism evidence="2 3">
    <name type="scientific">Triticum aestivum</name>
    <name type="common">Wheat</name>
    <dbReference type="NCBI Taxonomy" id="4565"/>
    <lineage>
        <taxon>Eukaryota</taxon>
        <taxon>Viridiplantae</taxon>
        <taxon>Streptophyta</taxon>
        <taxon>Embryophyta</taxon>
        <taxon>Tracheophyta</taxon>
        <taxon>Spermatophyta</taxon>
        <taxon>Magnoliopsida</taxon>
        <taxon>Liliopsida</taxon>
        <taxon>Poales</taxon>
        <taxon>Poaceae</taxon>
        <taxon>BOP clade</taxon>
        <taxon>Pooideae</taxon>
        <taxon>Triticodae</taxon>
        <taxon>Triticeae</taxon>
        <taxon>Triticinae</taxon>
        <taxon>Triticum</taxon>
    </lineage>
</organism>
<evidence type="ECO:0000256" key="1">
    <source>
        <dbReference type="SAM" id="Phobius"/>
    </source>
</evidence>
<dbReference type="AlphaFoldDB" id="A0A7H4LD97"/>
<dbReference type="PANTHER" id="PTHR16295:SF10">
    <property type="entry name" value="EXPRESSED PROTEIN"/>
    <property type="match status" value="1"/>
</dbReference>
<dbReference type="PANTHER" id="PTHR16295">
    <property type="entry name" value="TRAF-TYPE ZINC FINGER PROTEIN-RELATED"/>
    <property type="match status" value="1"/>
</dbReference>
<dbReference type="EMBL" id="LS480641">
    <property type="protein sequence ID" value="SPT16585.1"/>
    <property type="molecule type" value="Genomic_DNA"/>
</dbReference>
<dbReference type="Proteomes" id="UP000280104">
    <property type="component" value="Chromosome II"/>
</dbReference>
<feature type="transmembrane region" description="Helical" evidence="1">
    <location>
        <begin position="191"/>
        <end position="209"/>
    </location>
</feature>
<keyword evidence="1" id="KW-0472">Membrane</keyword>
<evidence type="ECO:0000313" key="2">
    <source>
        <dbReference type="EMBL" id="SPT16585.1"/>
    </source>
</evidence>
<evidence type="ECO:0000313" key="3">
    <source>
        <dbReference type="Proteomes" id="UP000280104"/>
    </source>
</evidence>
<protein>
    <submittedName>
        <fullName evidence="2">Uncharacterized protein</fullName>
    </submittedName>
</protein>
<name>A0A7H4LD97_WHEAT</name>